<keyword evidence="6" id="KW-1185">Reference proteome</keyword>
<organism evidence="5 6">
    <name type="scientific">Arthrobacter bambusae</name>
    <dbReference type="NCBI Taxonomy" id="1338426"/>
    <lineage>
        <taxon>Bacteria</taxon>
        <taxon>Bacillati</taxon>
        <taxon>Actinomycetota</taxon>
        <taxon>Actinomycetes</taxon>
        <taxon>Micrococcales</taxon>
        <taxon>Micrococcaceae</taxon>
        <taxon>Arthrobacter</taxon>
    </lineage>
</organism>
<evidence type="ECO:0000256" key="1">
    <source>
        <dbReference type="ARBA" id="ARBA00022448"/>
    </source>
</evidence>
<dbReference type="PANTHER" id="PTHR42788:SF13">
    <property type="entry name" value="ALIPHATIC SULFONATES IMPORT ATP-BINDING PROTEIN SSUB"/>
    <property type="match status" value="1"/>
</dbReference>
<protein>
    <submittedName>
        <fullName evidence="5">NitT/TauT family transport system ATP-binding protein</fullName>
    </submittedName>
</protein>
<reference evidence="5 6" key="1">
    <citation type="submission" date="2024-06" db="EMBL/GenBank/DDBJ databases">
        <title>Sorghum-associated microbial communities from plants grown in Nebraska, USA.</title>
        <authorList>
            <person name="Schachtman D."/>
        </authorList>
    </citation>
    <scope>NUCLEOTIDE SEQUENCE [LARGE SCALE GENOMIC DNA]</scope>
    <source>
        <strain evidence="5 6">3552</strain>
    </source>
</reference>
<gene>
    <name evidence="5" type="ORF">ABIE37_000205</name>
</gene>
<dbReference type="InterPro" id="IPR027417">
    <property type="entry name" value="P-loop_NTPase"/>
</dbReference>
<evidence type="ECO:0000259" key="4">
    <source>
        <dbReference type="PROSITE" id="PS50893"/>
    </source>
</evidence>
<dbReference type="EMBL" id="JBEPSN010000001">
    <property type="protein sequence ID" value="MET4538450.1"/>
    <property type="molecule type" value="Genomic_DNA"/>
</dbReference>
<dbReference type="CDD" id="cd03293">
    <property type="entry name" value="ABC_NrtD_SsuB_transporters"/>
    <property type="match status" value="1"/>
</dbReference>
<dbReference type="RefSeq" id="WP_354225873.1">
    <property type="nucleotide sequence ID" value="NZ_JBEPSN010000001.1"/>
</dbReference>
<name>A0ABV2P111_9MICC</name>
<dbReference type="PROSITE" id="PS50893">
    <property type="entry name" value="ABC_TRANSPORTER_2"/>
    <property type="match status" value="1"/>
</dbReference>
<accession>A0ABV2P111</accession>
<dbReference type="InterPro" id="IPR003593">
    <property type="entry name" value="AAA+_ATPase"/>
</dbReference>
<keyword evidence="2" id="KW-0547">Nucleotide-binding</keyword>
<evidence type="ECO:0000256" key="2">
    <source>
        <dbReference type="ARBA" id="ARBA00022741"/>
    </source>
</evidence>
<dbReference type="SMART" id="SM00382">
    <property type="entry name" value="AAA"/>
    <property type="match status" value="1"/>
</dbReference>
<dbReference type="InterPro" id="IPR017871">
    <property type="entry name" value="ABC_transporter-like_CS"/>
</dbReference>
<feature type="domain" description="ABC transporter" evidence="4">
    <location>
        <begin position="15"/>
        <end position="249"/>
    </location>
</feature>
<dbReference type="Gene3D" id="3.40.50.300">
    <property type="entry name" value="P-loop containing nucleotide triphosphate hydrolases"/>
    <property type="match status" value="1"/>
</dbReference>
<dbReference type="InterPro" id="IPR050166">
    <property type="entry name" value="ABC_transporter_ATP-bind"/>
</dbReference>
<dbReference type="Pfam" id="PF00005">
    <property type="entry name" value="ABC_tran"/>
    <property type="match status" value="1"/>
</dbReference>
<dbReference type="GO" id="GO:0005524">
    <property type="term" value="F:ATP binding"/>
    <property type="evidence" value="ECO:0007669"/>
    <property type="project" value="UniProtKB-KW"/>
</dbReference>
<keyword evidence="1" id="KW-0813">Transport</keyword>
<evidence type="ECO:0000313" key="5">
    <source>
        <dbReference type="EMBL" id="MET4538450.1"/>
    </source>
</evidence>
<dbReference type="GeneID" id="92751185"/>
<dbReference type="InterPro" id="IPR003439">
    <property type="entry name" value="ABC_transporter-like_ATP-bd"/>
</dbReference>
<evidence type="ECO:0000313" key="6">
    <source>
        <dbReference type="Proteomes" id="UP001549307"/>
    </source>
</evidence>
<dbReference type="PROSITE" id="PS00211">
    <property type="entry name" value="ABC_TRANSPORTER_1"/>
    <property type="match status" value="1"/>
</dbReference>
<comment type="caution">
    <text evidence="5">The sequence shown here is derived from an EMBL/GenBank/DDBJ whole genome shotgun (WGS) entry which is preliminary data.</text>
</comment>
<proteinExistence type="predicted"/>
<dbReference type="SUPFAM" id="SSF52540">
    <property type="entry name" value="P-loop containing nucleoside triphosphate hydrolases"/>
    <property type="match status" value="1"/>
</dbReference>
<keyword evidence="3 5" id="KW-0067">ATP-binding</keyword>
<dbReference type="PANTHER" id="PTHR42788">
    <property type="entry name" value="TAURINE IMPORT ATP-BINDING PROTEIN-RELATED"/>
    <property type="match status" value="1"/>
</dbReference>
<dbReference type="Proteomes" id="UP001549307">
    <property type="component" value="Unassembled WGS sequence"/>
</dbReference>
<sequence length="280" mass="30597">MNAPISSTTGATTAIEIAGLTQTYTGKTGTHTAIKDVHLSVKEGEFVSIVGPSGCGKSTILYLVAGLREPTEGQITVLGTDVDVRKGPHPDVGFVFQRDALLPWKTAVQNVALGLRYRGTPKGDATLQAREWLERVGIHGFDDSYPHQLSGGMRKRVSIAASLALKPKVLLMDEPFSALDAQTRNLMENDLLNLWEEDRQTVVFVTHDLEEAVGLSDRVVTMTRGPGTVLTDRRVPISRPRNLLELRFDDAFTQMHEELWSDLRDQVMVPGPTLGRAAGA</sequence>
<evidence type="ECO:0000256" key="3">
    <source>
        <dbReference type="ARBA" id="ARBA00022840"/>
    </source>
</evidence>